<organism evidence="1 2">
    <name type="scientific">Falsiroseomonas bella</name>
    <dbReference type="NCBI Taxonomy" id="2184016"/>
    <lineage>
        <taxon>Bacteria</taxon>
        <taxon>Pseudomonadati</taxon>
        <taxon>Pseudomonadota</taxon>
        <taxon>Alphaproteobacteria</taxon>
        <taxon>Acetobacterales</taxon>
        <taxon>Roseomonadaceae</taxon>
        <taxon>Falsiroseomonas</taxon>
    </lineage>
</organism>
<comment type="caution">
    <text evidence="1">The sequence shown here is derived from an EMBL/GenBank/DDBJ whole genome shotgun (WGS) entry which is preliminary data.</text>
</comment>
<protein>
    <submittedName>
        <fullName evidence="1">Uncharacterized protein</fullName>
    </submittedName>
</protein>
<reference evidence="2" key="1">
    <citation type="submission" date="2018-05" db="EMBL/GenBank/DDBJ databases">
        <authorList>
            <person name="Du Z."/>
            <person name="Wang X."/>
        </authorList>
    </citation>
    <scope>NUCLEOTIDE SEQUENCE [LARGE SCALE GENOMIC DNA]</scope>
    <source>
        <strain evidence="2">CQN31</strain>
    </source>
</reference>
<dbReference type="AlphaFoldDB" id="A0A317FHE4"/>
<name>A0A317FHE4_9PROT</name>
<keyword evidence="2" id="KW-1185">Reference proteome</keyword>
<proteinExistence type="predicted"/>
<accession>A0A317FHE4</accession>
<evidence type="ECO:0000313" key="1">
    <source>
        <dbReference type="EMBL" id="PWS37792.1"/>
    </source>
</evidence>
<evidence type="ECO:0000313" key="2">
    <source>
        <dbReference type="Proteomes" id="UP000245765"/>
    </source>
</evidence>
<dbReference type="EMBL" id="QGNA01000001">
    <property type="protein sequence ID" value="PWS37792.1"/>
    <property type="molecule type" value="Genomic_DNA"/>
</dbReference>
<sequence>MADRRLAEAALLVQAMADDDASNEVRLDASRRFIALLEEVASDASAAPADRDLARTLLDRERADARMDIPFALADLADIARNGEDATLRQRAREALQAFSKQLAGAGADVSRWPVVPETKQ</sequence>
<dbReference type="Proteomes" id="UP000245765">
    <property type="component" value="Unassembled WGS sequence"/>
</dbReference>
<gene>
    <name evidence="1" type="ORF">DFH01_00270</name>
</gene>